<dbReference type="InterPro" id="IPR036028">
    <property type="entry name" value="SH3-like_dom_sf"/>
</dbReference>
<feature type="repeat" description="TPR" evidence="1">
    <location>
        <begin position="55"/>
        <end position="88"/>
    </location>
</feature>
<dbReference type="InterPro" id="IPR019734">
    <property type="entry name" value="TPR_rpt"/>
</dbReference>
<keyword evidence="3" id="KW-0732">Signal</keyword>
<feature type="transmembrane region" description="Helical" evidence="2">
    <location>
        <begin position="158"/>
        <end position="176"/>
    </location>
</feature>
<dbReference type="SUPFAM" id="SSF50044">
    <property type="entry name" value="SH3-domain"/>
    <property type="match status" value="1"/>
</dbReference>
<evidence type="ECO:0000256" key="2">
    <source>
        <dbReference type="SAM" id="Phobius"/>
    </source>
</evidence>
<gene>
    <name evidence="4" type="ORF">H9982_01535</name>
</gene>
<reference evidence="4" key="1">
    <citation type="journal article" date="2021" name="PeerJ">
        <title>Extensive microbial diversity within the chicken gut microbiome revealed by metagenomics and culture.</title>
        <authorList>
            <person name="Gilroy R."/>
            <person name="Ravi A."/>
            <person name="Getino M."/>
            <person name="Pursley I."/>
            <person name="Horton D.L."/>
            <person name="Alikhan N.F."/>
            <person name="Baker D."/>
            <person name="Gharbi K."/>
            <person name="Hall N."/>
            <person name="Watson M."/>
            <person name="Adriaenssens E.M."/>
            <person name="Foster-Nyarko E."/>
            <person name="Jarju S."/>
            <person name="Secka A."/>
            <person name="Antonio M."/>
            <person name="Oren A."/>
            <person name="Chaudhuri R.R."/>
            <person name="La Ragione R."/>
            <person name="Hildebrand F."/>
            <person name="Pallen M.J."/>
        </authorList>
    </citation>
    <scope>NUCLEOTIDE SEQUENCE</scope>
    <source>
        <strain evidence="4">ChiHjej12B11-16260</strain>
    </source>
</reference>
<comment type="caution">
    <text evidence="4">The sequence shown here is derived from an EMBL/GenBank/DDBJ whole genome shotgun (WGS) entry which is preliminary data.</text>
</comment>
<dbReference type="PROSITE" id="PS50293">
    <property type="entry name" value="TPR_REGION"/>
    <property type="match status" value="1"/>
</dbReference>
<dbReference type="InterPro" id="IPR011990">
    <property type="entry name" value="TPR-like_helical_dom_sf"/>
</dbReference>
<proteinExistence type="predicted"/>
<feature type="chain" id="PRO_5038494699" evidence="3">
    <location>
        <begin position="22"/>
        <end position="250"/>
    </location>
</feature>
<evidence type="ECO:0000313" key="4">
    <source>
        <dbReference type="EMBL" id="HIX44881.1"/>
    </source>
</evidence>
<dbReference type="Proteomes" id="UP000824246">
    <property type="component" value="Unassembled WGS sequence"/>
</dbReference>
<accession>A0A9D1VQB9</accession>
<keyword evidence="1" id="KW-0802">TPR repeat</keyword>
<keyword evidence="2" id="KW-1133">Transmembrane helix</keyword>
<dbReference type="Gene3D" id="1.25.40.10">
    <property type="entry name" value="Tetratricopeptide repeat domain"/>
    <property type="match status" value="1"/>
</dbReference>
<dbReference type="Gene3D" id="2.30.30.40">
    <property type="entry name" value="SH3 Domains"/>
    <property type="match status" value="1"/>
</dbReference>
<sequence length="250" mass="27488">MVRKIYWAVALLVSTCVAATAQTAFERAAEAYNAQRYAEAVALYDSVEVNEGVSAPLYYNRGNAYYKMGHYAAAILNYERALLLNPGDGDARANLQLANSKITDKIEPAGTFFITVWARGLRDCCSSNTWAVIGIGSFLLFLIGLYFYIFVRNIKVKKAGFFVALPMLLISIVANACAIDQNQRRNAHDEAIVFAPTVTAKSTPADSGTDLFVLHEGTKVTLMEKVGDWIEVRIADGNRGWLPQSSIEVI</sequence>
<evidence type="ECO:0000256" key="1">
    <source>
        <dbReference type="PROSITE-ProRule" id="PRU00339"/>
    </source>
</evidence>
<dbReference type="SUPFAM" id="SSF48452">
    <property type="entry name" value="TPR-like"/>
    <property type="match status" value="1"/>
</dbReference>
<reference evidence="4" key="2">
    <citation type="submission" date="2021-04" db="EMBL/GenBank/DDBJ databases">
        <authorList>
            <person name="Gilroy R."/>
        </authorList>
    </citation>
    <scope>NUCLEOTIDE SEQUENCE</scope>
    <source>
        <strain evidence="4">ChiHjej12B11-16260</strain>
    </source>
</reference>
<dbReference type="PROSITE" id="PS50005">
    <property type="entry name" value="TPR"/>
    <property type="match status" value="1"/>
</dbReference>
<feature type="transmembrane region" description="Helical" evidence="2">
    <location>
        <begin position="130"/>
        <end position="151"/>
    </location>
</feature>
<dbReference type="SMART" id="SM00028">
    <property type="entry name" value="TPR"/>
    <property type="match status" value="1"/>
</dbReference>
<protein>
    <submittedName>
        <fullName evidence="4">Tetratricopeptide repeat protein</fullName>
    </submittedName>
</protein>
<evidence type="ECO:0000256" key="3">
    <source>
        <dbReference type="SAM" id="SignalP"/>
    </source>
</evidence>
<keyword evidence="2" id="KW-0472">Membrane</keyword>
<organism evidence="4 5">
    <name type="scientific">Candidatus Barnesiella excrementipullorum</name>
    <dbReference type="NCBI Taxonomy" id="2838479"/>
    <lineage>
        <taxon>Bacteria</taxon>
        <taxon>Pseudomonadati</taxon>
        <taxon>Bacteroidota</taxon>
        <taxon>Bacteroidia</taxon>
        <taxon>Bacteroidales</taxon>
        <taxon>Barnesiellaceae</taxon>
        <taxon>Barnesiella</taxon>
    </lineage>
</organism>
<dbReference type="AlphaFoldDB" id="A0A9D1VQB9"/>
<keyword evidence="2" id="KW-0812">Transmembrane</keyword>
<dbReference type="EMBL" id="DXFB01000037">
    <property type="protein sequence ID" value="HIX44881.1"/>
    <property type="molecule type" value="Genomic_DNA"/>
</dbReference>
<dbReference type="Pfam" id="PF00515">
    <property type="entry name" value="TPR_1"/>
    <property type="match status" value="1"/>
</dbReference>
<name>A0A9D1VQB9_9BACT</name>
<feature type="signal peptide" evidence="3">
    <location>
        <begin position="1"/>
        <end position="21"/>
    </location>
</feature>
<evidence type="ECO:0000313" key="5">
    <source>
        <dbReference type="Proteomes" id="UP000824246"/>
    </source>
</evidence>